<reference evidence="1" key="1">
    <citation type="submission" date="2021-01" db="EMBL/GenBank/DDBJ databases">
        <authorList>
            <person name="Corre E."/>
            <person name="Pelletier E."/>
            <person name="Niang G."/>
            <person name="Scheremetjew M."/>
            <person name="Finn R."/>
            <person name="Kale V."/>
            <person name="Holt S."/>
            <person name="Cochrane G."/>
            <person name="Meng A."/>
            <person name="Brown T."/>
            <person name="Cohen L."/>
        </authorList>
    </citation>
    <scope>NUCLEOTIDE SEQUENCE</scope>
    <source>
        <strain evidence="1">NIES-381</strain>
    </source>
</reference>
<protein>
    <submittedName>
        <fullName evidence="1">Uncharacterized protein</fullName>
    </submittedName>
</protein>
<name>A0A7S1IHN8_9EUGL</name>
<proteinExistence type="predicted"/>
<sequence length="114" mass="13500">MRDAVAWRFHDQRAASPPTVRTGNHMVSELGFSDARYVMHEGFCYATNRSTPPCHVFRRPFQSSLFTWKNMQAWGTTPELVAAQQQHQRYVDRLNVSTHWSPHTWQYFQHMTYP</sequence>
<dbReference type="EMBL" id="HBGA01063919">
    <property type="protein sequence ID" value="CAD9012603.1"/>
    <property type="molecule type" value="Transcribed_RNA"/>
</dbReference>
<organism evidence="1">
    <name type="scientific">Eutreptiella gymnastica</name>
    <dbReference type="NCBI Taxonomy" id="73025"/>
    <lineage>
        <taxon>Eukaryota</taxon>
        <taxon>Discoba</taxon>
        <taxon>Euglenozoa</taxon>
        <taxon>Euglenida</taxon>
        <taxon>Spirocuta</taxon>
        <taxon>Euglenophyceae</taxon>
        <taxon>Eutreptiales</taxon>
        <taxon>Eutreptiaceae</taxon>
        <taxon>Eutreptiella</taxon>
    </lineage>
</organism>
<dbReference type="AlphaFoldDB" id="A0A7S1IHN8"/>
<accession>A0A7S1IHN8</accession>
<gene>
    <name evidence="1" type="ORF">EGYM00392_LOCUS23704</name>
</gene>
<evidence type="ECO:0000313" key="1">
    <source>
        <dbReference type="EMBL" id="CAD9012603.1"/>
    </source>
</evidence>